<dbReference type="GO" id="GO:0006351">
    <property type="term" value="P:DNA-templated transcription"/>
    <property type="evidence" value="ECO:0007669"/>
    <property type="project" value="InterPro"/>
</dbReference>
<evidence type="ECO:0000313" key="7">
    <source>
        <dbReference type="EMBL" id="KAF2844905.1"/>
    </source>
</evidence>
<gene>
    <name evidence="7" type="ORF">T440DRAFT_546826</name>
</gene>
<evidence type="ECO:0000256" key="1">
    <source>
        <dbReference type="ARBA" id="ARBA00004123"/>
    </source>
</evidence>
<dbReference type="GO" id="GO:0008270">
    <property type="term" value="F:zinc ion binding"/>
    <property type="evidence" value="ECO:0007669"/>
    <property type="project" value="InterPro"/>
</dbReference>
<keyword evidence="5" id="KW-0539">Nucleus</keyword>
<reference evidence="7" key="1">
    <citation type="submission" date="2020-01" db="EMBL/GenBank/DDBJ databases">
        <authorList>
            <consortium name="DOE Joint Genome Institute"/>
            <person name="Haridas S."/>
            <person name="Albert R."/>
            <person name="Binder M."/>
            <person name="Bloem J."/>
            <person name="Labutti K."/>
            <person name="Salamov A."/>
            <person name="Andreopoulos B."/>
            <person name="Baker S.E."/>
            <person name="Barry K."/>
            <person name="Bills G."/>
            <person name="Bluhm B.H."/>
            <person name="Cannon C."/>
            <person name="Castanera R."/>
            <person name="Culley D.E."/>
            <person name="Daum C."/>
            <person name="Ezra D."/>
            <person name="Gonzalez J.B."/>
            <person name="Henrissat B."/>
            <person name="Kuo A."/>
            <person name="Liang C."/>
            <person name="Lipzen A."/>
            <person name="Lutzoni F."/>
            <person name="Magnuson J."/>
            <person name="Mondo S."/>
            <person name="Nolan M."/>
            <person name="Ohm R."/>
            <person name="Pangilinan J."/>
            <person name="Park H.-J."/>
            <person name="Ramirez L."/>
            <person name="Alfaro M."/>
            <person name="Sun H."/>
            <person name="Tritt A."/>
            <person name="Yoshinaga Y."/>
            <person name="Zwiers L.-H."/>
            <person name="Turgeon B.G."/>
            <person name="Goodwin S.B."/>
            <person name="Spatafora J.W."/>
            <person name="Crous P.W."/>
            <person name="Grigoriev I.V."/>
        </authorList>
    </citation>
    <scope>NUCLEOTIDE SEQUENCE</scope>
    <source>
        <strain evidence="7">IPT5</strain>
    </source>
</reference>
<dbReference type="EMBL" id="MU006360">
    <property type="protein sequence ID" value="KAF2844905.1"/>
    <property type="molecule type" value="Genomic_DNA"/>
</dbReference>
<evidence type="ECO:0000256" key="4">
    <source>
        <dbReference type="ARBA" id="ARBA00023163"/>
    </source>
</evidence>
<dbReference type="GO" id="GO:0005634">
    <property type="term" value="C:nucleus"/>
    <property type="evidence" value="ECO:0007669"/>
    <property type="project" value="UniProtKB-SubCell"/>
</dbReference>
<keyword evidence="2" id="KW-0479">Metal-binding</keyword>
<evidence type="ECO:0000259" key="6">
    <source>
        <dbReference type="SMART" id="SM00906"/>
    </source>
</evidence>
<dbReference type="AlphaFoldDB" id="A0A6A7AS12"/>
<comment type="subcellular location">
    <subcellularLocation>
        <location evidence="1">Nucleus</location>
    </subcellularLocation>
</comment>
<dbReference type="GO" id="GO:0000981">
    <property type="term" value="F:DNA-binding transcription factor activity, RNA polymerase II-specific"/>
    <property type="evidence" value="ECO:0007669"/>
    <property type="project" value="InterPro"/>
</dbReference>
<evidence type="ECO:0000256" key="3">
    <source>
        <dbReference type="ARBA" id="ARBA00023015"/>
    </source>
</evidence>
<dbReference type="InterPro" id="IPR050815">
    <property type="entry name" value="TF_fung"/>
</dbReference>
<dbReference type="PANTHER" id="PTHR47338">
    <property type="entry name" value="ZN(II)2CYS6 TRANSCRIPTION FACTOR (EUROFUNG)-RELATED"/>
    <property type="match status" value="1"/>
</dbReference>
<keyword evidence="8" id="KW-1185">Reference proteome</keyword>
<keyword evidence="3" id="KW-0805">Transcription regulation</keyword>
<evidence type="ECO:0000256" key="2">
    <source>
        <dbReference type="ARBA" id="ARBA00022723"/>
    </source>
</evidence>
<evidence type="ECO:0000313" key="8">
    <source>
        <dbReference type="Proteomes" id="UP000799423"/>
    </source>
</evidence>
<dbReference type="Pfam" id="PF04082">
    <property type="entry name" value="Fungal_trans"/>
    <property type="match status" value="1"/>
</dbReference>
<dbReference type="Proteomes" id="UP000799423">
    <property type="component" value="Unassembled WGS sequence"/>
</dbReference>
<accession>A0A6A7AS12</accession>
<protein>
    <recommendedName>
        <fullName evidence="6">Xylanolytic transcriptional activator regulatory domain-containing protein</fullName>
    </recommendedName>
</protein>
<dbReference type="GO" id="GO:0003677">
    <property type="term" value="F:DNA binding"/>
    <property type="evidence" value="ECO:0007669"/>
    <property type="project" value="InterPro"/>
</dbReference>
<feature type="domain" description="Xylanolytic transcriptional activator regulatory" evidence="6">
    <location>
        <begin position="136"/>
        <end position="213"/>
    </location>
</feature>
<proteinExistence type="predicted"/>
<dbReference type="SMART" id="SM00906">
    <property type="entry name" value="Fungal_trans"/>
    <property type="match status" value="1"/>
</dbReference>
<evidence type="ECO:0000256" key="5">
    <source>
        <dbReference type="ARBA" id="ARBA00023242"/>
    </source>
</evidence>
<keyword evidence="4" id="KW-0804">Transcription</keyword>
<organism evidence="7 8">
    <name type="scientific">Plenodomus tracheiphilus IPT5</name>
    <dbReference type="NCBI Taxonomy" id="1408161"/>
    <lineage>
        <taxon>Eukaryota</taxon>
        <taxon>Fungi</taxon>
        <taxon>Dikarya</taxon>
        <taxon>Ascomycota</taxon>
        <taxon>Pezizomycotina</taxon>
        <taxon>Dothideomycetes</taxon>
        <taxon>Pleosporomycetidae</taxon>
        <taxon>Pleosporales</taxon>
        <taxon>Pleosporineae</taxon>
        <taxon>Leptosphaeriaceae</taxon>
        <taxon>Plenodomus</taxon>
    </lineage>
</organism>
<dbReference type="OrthoDB" id="5370478at2759"/>
<sequence length="432" mass="49407">MNNMKEYFDTLRSPLFSTQIWKELFDIHMTHFAIDFPFLHRRIFMGYVLEVYIDGFDTKNDTLSIVLAFVTLTARFHPKLQNSQTHNGVPAGDFFARATRDQLTKCEIEGDVTLKRVQATLMLGYYECNAGQGKTGWVRIGVAIRCGQAIQWRGHDERDGPLSDEDRCILDETRRRTFWASWLIDRLSSYHEARFTMLDTQPLMPLPCSDEAFLLGRQVRTRLLREGDGSKEKRRNTTSVDNCGWAFGTNEITWELGAMEGELSWYIKVVDAFSEIVKWSLADPVWQDKEMKPHQLNDRLEQLKATLPNELRLTTENTMKRRGQASNMYLAIHAVCTISLINLYIPWVGTNATNSQEVPLDFEISTTDSSLCLKTCDEFANMLQCFQSANTQSTLVSMPMVEGTSFAVAMCTKCLSRVPSRRFPGFASDSQL</sequence>
<dbReference type="InterPro" id="IPR007219">
    <property type="entry name" value="XnlR_reg_dom"/>
</dbReference>
<dbReference type="CDD" id="cd12148">
    <property type="entry name" value="fungal_TF_MHR"/>
    <property type="match status" value="1"/>
</dbReference>
<name>A0A6A7AS12_9PLEO</name>
<dbReference type="PANTHER" id="PTHR47338:SF5">
    <property type="entry name" value="ZN(II)2CYS6 TRANSCRIPTION FACTOR (EUROFUNG)"/>
    <property type="match status" value="1"/>
</dbReference>